<organism evidence="14 15">
    <name type="scientific">Caerostris darwini</name>
    <dbReference type="NCBI Taxonomy" id="1538125"/>
    <lineage>
        <taxon>Eukaryota</taxon>
        <taxon>Metazoa</taxon>
        <taxon>Ecdysozoa</taxon>
        <taxon>Arthropoda</taxon>
        <taxon>Chelicerata</taxon>
        <taxon>Arachnida</taxon>
        <taxon>Araneae</taxon>
        <taxon>Araneomorphae</taxon>
        <taxon>Entelegynae</taxon>
        <taxon>Araneoidea</taxon>
        <taxon>Araneidae</taxon>
        <taxon>Caerostris</taxon>
    </lineage>
</organism>
<feature type="domain" description="Neurotransmitter-gated ion-channel transmembrane" evidence="13">
    <location>
        <begin position="235"/>
        <end position="357"/>
    </location>
</feature>
<evidence type="ECO:0000256" key="5">
    <source>
        <dbReference type="ARBA" id="ARBA00022692"/>
    </source>
</evidence>
<keyword evidence="14" id="KW-0675">Receptor</keyword>
<dbReference type="InterPro" id="IPR018000">
    <property type="entry name" value="Neurotransmitter_ion_chnl_CS"/>
</dbReference>
<dbReference type="InterPro" id="IPR006028">
    <property type="entry name" value="GABAA/Glycine_rcpt"/>
</dbReference>
<dbReference type="GO" id="GO:0004888">
    <property type="term" value="F:transmembrane signaling receptor activity"/>
    <property type="evidence" value="ECO:0007669"/>
    <property type="project" value="InterPro"/>
</dbReference>
<dbReference type="GO" id="GO:0005230">
    <property type="term" value="F:extracellular ligand-gated monoatomic ion channel activity"/>
    <property type="evidence" value="ECO:0007669"/>
    <property type="project" value="InterPro"/>
</dbReference>
<proteinExistence type="predicted"/>
<dbReference type="InterPro" id="IPR036719">
    <property type="entry name" value="Neuro-gated_channel_TM_sf"/>
</dbReference>
<protein>
    <submittedName>
        <fullName evidence="14">Glycine receptor subunit alpha-4</fullName>
    </submittedName>
</protein>
<dbReference type="InterPro" id="IPR036734">
    <property type="entry name" value="Neur_chan_lig-bd_sf"/>
</dbReference>
<evidence type="ECO:0000256" key="8">
    <source>
        <dbReference type="ARBA" id="ARBA00023065"/>
    </source>
</evidence>
<dbReference type="CDD" id="cd19049">
    <property type="entry name" value="LGIC_TM_anion"/>
    <property type="match status" value="1"/>
</dbReference>
<dbReference type="PRINTS" id="PR00253">
    <property type="entry name" value="GABAARECEPTR"/>
</dbReference>
<dbReference type="InterPro" id="IPR038050">
    <property type="entry name" value="Neuro_actylchol_rec"/>
</dbReference>
<evidence type="ECO:0000256" key="1">
    <source>
        <dbReference type="ARBA" id="ARBA00004141"/>
    </source>
</evidence>
<dbReference type="Proteomes" id="UP001054837">
    <property type="component" value="Unassembled WGS sequence"/>
</dbReference>
<name>A0AAV4QVR4_9ARAC</name>
<dbReference type="Pfam" id="PF02932">
    <property type="entry name" value="Neur_chan_memb"/>
    <property type="match status" value="1"/>
</dbReference>
<evidence type="ECO:0000256" key="2">
    <source>
        <dbReference type="ARBA" id="ARBA00004236"/>
    </source>
</evidence>
<dbReference type="EMBL" id="BPLQ01004962">
    <property type="protein sequence ID" value="GIY11808.1"/>
    <property type="molecule type" value="Genomic_DNA"/>
</dbReference>
<dbReference type="Pfam" id="PF02931">
    <property type="entry name" value="Neur_chan_LBD"/>
    <property type="match status" value="1"/>
</dbReference>
<keyword evidence="15" id="KW-1185">Reference proteome</keyword>
<dbReference type="PANTHER" id="PTHR18945">
    <property type="entry name" value="NEUROTRANSMITTER GATED ION CHANNEL"/>
    <property type="match status" value="1"/>
</dbReference>
<evidence type="ECO:0000256" key="9">
    <source>
        <dbReference type="ARBA" id="ARBA00023136"/>
    </source>
</evidence>
<dbReference type="SUPFAM" id="SSF63712">
    <property type="entry name" value="Nicotinic receptor ligand binding domain-like"/>
    <property type="match status" value="1"/>
</dbReference>
<sequence length="406" mass="47036">MDFRLHGYLRTDWIDERINVNSSLVNNRCIDYLWIPDVIFEHSKVTQTFGRVNSYFSIGTDKRLRSAQRLTHIPVVMSIANMQKGSNSNILASSVGINILKGFDEDCYSMLKRQGSNLTESVLSALCLNPIRSTIMGYAFKIGCLMYFENYPFDTQTCVFSIVLMSTSDKEVRLRWDDGTGYPPVAFIKRSEPLQFYLGELKTYEITNGYNGANFTYLYVNITLVRRLTGSIINMYAPSTLIVAVSWVTFWLSLEAAPARVALSITSLLTLCTQAQQNKSQLPPLNYITAVDIWLFTCMFMVFSSLVEFAIAYNLFMKKKAVKFESVMQTPFVQRERQLTTWVVKSRQDQEKEASPKPQKQKWYSHWYRKMEIADLDVFCRKLFPFSFIIFAVVYWVHYLTIYNQT</sequence>
<dbReference type="InterPro" id="IPR006201">
    <property type="entry name" value="Neur_channel"/>
</dbReference>
<evidence type="ECO:0000256" key="6">
    <source>
        <dbReference type="ARBA" id="ARBA00022729"/>
    </source>
</evidence>
<keyword evidence="10" id="KW-0407">Ion channel</keyword>
<keyword evidence="3" id="KW-0813">Transport</keyword>
<evidence type="ECO:0000256" key="7">
    <source>
        <dbReference type="ARBA" id="ARBA00022989"/>
    </source>
</evidence>
<feature type="domain" description="Neurotransmitter-gated ion-channel ligand-binding" evidence="12">
    <location>
        <begin position="139"/>
        <end position="225"/>
    </location>
</feature>
<dbReference type="GO" id="GO:0099095">
    <property type="term" value="F:ligand-gated monoatomic anion channel activity"/>
    <property type="evidence" value="ECO:0007669"/>
    <property type="project" value="UniProtKB-ARBA"/>
</dbReference>
<comment type="subcellular location">
    <subcellularLocation>
        <location evidence="2">Cell membrane</location>
    </subcellularLocation>
    <subcellularLocation>
        <location evidence="1">Membrane</location>
        <topology evidence="1">Multi-pass membrane protein</topology>
    </subcellularLocation>
</comment>
<dbReference type="InterPro" id="IPR006029">
    <property type="entry name" value="Neurotrans-gated_channel_TM"/>
</dbReference>
<evidence type="ECO:0000256" key="4">
    <source>
        <dbReference type="ARBA" id="ARBA00022475"/>
    </source>
</evidence>
<reference evidence="14 15" key="1">
    <citation type="submission" date="2021-06" db="EMBL/GenBank/DDBJ databases">
        <title>Caerostris darwini draft genome.</title>
        <authorList>
            <person name="Kono N."/>
            <person name="Arakawa K."/>
        </authorList>
    </citation>
    <scope>NUCLEOTIDE SEQUENCE [LARGE SCALE GENOMIC DNA]</scope>
</reference>
<evidence type="ECO:0000259" key="12">
    <source>
        <dbReference type="Pfam" id="PF02931"/>
    </source>
</evidence>
<feature type="transmembrane region" description="Helical" evidence="11">
    <location>
        <begin position="235"/>
        <end position="254"/>
    </location>
</feature>
<comment type="caution">
    <text evidence="14">The sequence shown here is derived from an EMBL/GenBank/DDBJ whole genome shotgun (WGS) entry which is preliminary data.</text>
</comment>
<dbReference type="SUPFAM" id="SSF90112">
    <property type="entry name" value="Neurotransmitter-gated ion-channel transmembrane pore"/>
    <property type="match status" value="1"/>
</dbReference>
<keyword evidence="6" id="KW-0732">Signal</keyword>
<keyword evidence="4" id="KW-1003">Cell membrane</keyword>
<dbReference type="Gene3D" id="1.20.58.390">
    <property type="entry name" value="Neurotransmitter-gated ion-channel transmembrane domain"/>
    <property type="match status" value="1"/>
</dbReference>
<feature type="transmembrane region" description="Helical" evidence="11">
    <location>
        <begin position="293"/>
        <end position="316"/>
    </location>
</feature>
<dbReference type="PROSITE" id="PS00236">
    <property type="entry name" value="NEUROTR_ION_CHANNEL"/>
    <property type="match status" value="1"/>
</dbReference>
<keyword evidence="7 11" id="KW-1133">Transmembrane helix</keyword>
<evidence type="ECO:0000256" key="10">
    <source>
        <dbReference type="ARBA" id="ARBA00023303"/>
    </source>
</evidence>
<dbReference type="InterPro" id="IPR006202">
    <property type="entry name" value="Neur_chan_lig-bd"/>
</dbReference>
<accession>A0AAV4QVR4</accession>
<dbReference type="Gene3D" id="2.70.170.10">
    <property type="entry name" value="Neurotransmitter-gated ion-channel ligand-binding domain"/>
    <property type="match status" value="1"/>
</dbReference>
<keyword evidence="5 11" id="KW-0812">Transmembrane</keyword>
<gene>
    <name evidence="14" type="primary">Glra4</name>
    <name evidence="14" type="ORF">CDAR_549991</name>
</gene>
<dbReference type="GO" id="GO:0005254">
    <property type="term" value="F:chloride channel activity"/>
    <property type="evidence" value="ECO:0007669"/>
    <property type="project" value="UniProtKB-ARBA"/>
</dbReference>
<evidence type="ECO:0000259" key="13">
    <source>
        <dbReference type="Pfam" id="PF02932"/>
    </source>
</evidence>
<evidence type="ECO:0000313" key="14">
    <source>
        <dbReference type="EMBL" id="GIY11808.1"/>
    </source>
</evidence>
<dbReference type="AlphaFoldDB" id="A0AAV4QVR4"/>
<keyword evidence="9 11" id="KW-0472">Membrane</keyword>
<evidence type="ECO:0000256" key="11">
    <source>
        <dbReference type="SAM" id="Phobius"/>
    </source>
</evidence>
<feature type="transmembrane region" description="Helical" evidence="11">
    <location>
        <begin position="383"/>
        <end position="402"/>
    </location>
</feature>
<dbReference type="GO" id="GO:0005886">
    <property type="term" value="C:plasma membrane"/>
    <property type="evidence" value="ECO:0007669"/>
    <property type="project" value="UniProtKB-SubCell"/>
</dbReference>
<evidence type="ECO:0000313" key="15">
    <source>
        <dbReference type="Proteomes" id="UP001054837"/>
    </source>
</evidence>
<evidence type="ECO:0000256" key="3">
    <source>
        <dbReference type="ARBA" id="ARBA00022448"/>
    </source>
</evidence>
<keyword evidence="8" id="KW-0406">Ion transport</keyword>